<dbReference type="EMBL" id="CP095074">
    <property type="protein sequence ID" value="UOQ92678.1"/>
    <property type="molecule type" value="Genomic_DNA"/>
</dbReference>
<name>A0ABY4GX38_9BACI</name>
<dbReference type="InterPro" id="IPR025431">
    <property type="entry name" value="YhdB-like"/>
</dbReference>
<keyword evidence="2" id="KW-1185">Reference proteome</keyword>
<gene>
    <name evidence="1" type="ORF">MUO14_20005</name>
</gene>
<evidence type="ECO:0000313" key="1">
    <source>
        <dbReference type="EMBL" id="UOQ92678.1"/>
    </source>
</evidence>
<dbReference type="RefSeq" id="WP_244752286.1">
    <property type="nucleotide sequence ID" value="NZ_CP095074.1"/>
</dbReference>
<dbReference type="Proteomes" id="UP000831880">
    <property type="component" value="Chromosome"/>
</dbReference>
<reference evidence="1 2" key="1">
    <citation type="submission" date="2022-04" db="EMBL/GenBank/DDBJ databases">
        <title>Halobacillus sp. isolated from saltern.</title>
        <authorList>
            <person name="Won M."/>
            <person name="Lee C.-M."/>
            <person name="Woen H.-Y."/>
            <person name="Kwon S.-W."/>
        </authorList>
    </citation>
    <scope>NUCLEOTIDE SEQUENCE [LARGE SCALE GENOMIC DNA]</scope>
    <source>
        <strain evidence="1 2">SSTM10-2</strain>
    </source>
</reference>
<proteinExistence type="predicted"/>
<dbReference type="Pfam" id="PF14148">
    <property type="entry name" value="YhdB"/>
    <property type="match status" value="1"/>
</dbReference>
<protein>
    <submittedName>
        <fullName evidence="1">YhdB family protein</fullName>
    </submittedName>
</protein>
<evidence type="ECO:0000313" key="2">
    <source>
        <dbReference type="Proteomes" id="UP000831880"/>
    </source>
</evidence>
<sequence length="77" mass="9287">MYYQDYDKALQFMIWGQWDDLLVLMVRTPDHFLSKKIEAFLHAYHYPGHEITLLQSHENLLHYIDHAQATTHPNLYV</sequence>
<organism evidence="1 2">
    <name type="scientific">Halobacillus shinanisalinarum</name>
    <dbReference type="NCBI Taxonomy" id="2932258"/>
    <lineage>
        <taxon>Bacteria</taxon>
        <taxon>Bacillati</taxon>
        <taxon>Bacillota</taxon>
        <taxon>Bacilli</taxon>
        <taxon>Bacillales</taxon>
        <taxon>Bacillaceae</taxon>
        <taxon>Halobacillus</taxon>
    </lineage>
</organism>
<accession>A0ABY4GX38</accession>